<organism evidence="2">
    <name type="scientific">marine metagenome</name>
    <dbReference type="NCBI Taxonomy" id="408172"/>
    <lineage>
        <taxon>unclassified sequences</taxon>
        <taxon>metagenomes</taxon>
        <taxon>ecological metagenomes</taxon>
    </lineage>
</organism>
<accession>A0A382Q6N2</accession>
<keyword evidence="1" id="KW-0812">Transmembrane</keyword>
<gene>
    <name evidence="2" type="ORF">METZ01_LOCUS334097</name>
</gene>
<dbReference type="EMBL" id="UINC01112355">
    <property type="protein sequence ID" value="SVC81243.1"/>
    <property type="molecule type" value="Genomic_DNA"/>
</dbReference>
<protein>
    <recommendedName>
        <fullName evidence="3">Phospholipid/glycerol acyltransferase domain-containing protein</fullName>
    </recommendedName>
</protein>
<dbReference type="AlphaFoldDB" id="A0A382Q6N2"/>
<sequence>MKWIGYLLSSLWRLWFLLIFMLVFIAFMPALFFFTGIIKNEIIVANLTRYWSKLTILLSFIIPQVEWEETLDKKTQYIFCPNH</sequence>
<reference evidence="2" key="1">
    <citation type="submission" date="2018-05" db="EMBL/GenBank/DDBJ databases">
        <authorList>
            <person name="Lanie J.A."/>
            <person name="Ng W.-L."/>
            <person name="Kazmierczak K.M."/>
            <person name="Andrzejewski T.M."/>
            <person name="Davidsen T.M."/>
            <person name="Wayne K.J."/>
            <person name="Tettelin H."/>
            <person name="Glass J.I."/>
            <person name="Rusch D."/>
            <person name="Podicherti R."/>
            <person name="Tsui H.-C.T."/>
            <person name="Winkler M.E."/>
        </authorList>
    </citation>
    <scope>NUCLEOTIDE SEQUENCE</scope>
</reference>
<feature type="transmembrane region" description="Helical" evidence="1">
    <location>
        <begin position="12"/>
        <end position="38"/>
    </location>
</feature>
<keyword evidence="1" id="KW-0472">Membrane</keyword>
<name>A0A382Q6N2_9ZZZZ</name>
<evidence type="ECO:0008006" key="3">
    <source>
        <dbReference type="Google" id="ProtNLM"/>
    </source>
</evidence>
<proteinExistence type="predicted"/>
<keyword evidence="1" id="KW-1133">Transmembrane helix</keyword>
<evidence type="ECO:0000256" key="1">
    <source>
        <dbReference type="SAM" id="Phobius"/>
    </source>
</evidence>
<feature type="non-terminal residue" evidence="2">
    <location>
        <position position="83"/>
    </location>
</feature>
<evidence type="ECO:0000313" key="2">
    <source>
        <dbReference type="EMBL" id="SVC81243.1"/>
    </source>
</evidence>